<proteinExistence type="predicted"/>
<evidence type="ECO:0000256" key="5">
    <source>
        <dbReference type="PROSITE-ProRule" id="PRU00309"/>
    </source>
</evidence>
<keyword evidence="2 5" id="KW-0863">Zinc-finger</keyword>
<dbReference type="PANTHER" id="PTHR46927:SF3">
    <property type="entry name" value="THAP-TYPE DOMAIN-CONTAINING PROTEIN"/>
    <property type="match status" value="1"/>
</dbReference>
<feature type="compositionally biased region" description="Low complexity" evidence="6">
    <location>
        <begin position="150"/>
        <end position="164"/>
    </location>
</feature>
<keyword evidence="3" id="KW-0862">Zinc</keyword>
<accession>A0A9Q1FL22</accession>
<feature type="compositionally biased region" description="Polar residues" evidence="6">
    <location>
        <begin position="134"/>
        <end position="147"/>
    </location>
</feature>
<dbReference type="OrthoDB" id="5982876at2759"/>
<keyword evidence="9" id="KW-1185">Reference proteome</keyword>
<name>A0A9Q1FL22_SYNKA</name>
<organism evidence="8 9">
    <name type="scientific">Synaphobranchus kaupii</name>
    <name type="common">Kaup's arrowtooth eel</name>
    <dbReference type="NCBI Taxonomy" id="118154"/>
    <lineage>
        <taxon>Eukaryota</taxon>
        <taxon>Metazoa</taxon>
        <taxon>Chordata</taxon>
        <taxon>Craniata</taxon>
        <taxon>Vertebrata</taxon>
        <taxon>Euteleostomi</taxon>
        <taxon>Actinopterygii</taxon>
        <taxon>Neopterygii</taxon>
        <taxon>Teleostei</taxon>
        <taxon>Anguilliformes</taxon>
        <taxon>Synaphobranchidae</taxon>
        <taxon>Synaphobranchus</taxon>
    </lineage>
</organism>
<dbReference type="Pfam" id="PF05485">
    <property type="entry name" value="THAP"/>
    <property type="match status" value="1"/>
</dbReference>
<evidence type="ECO:0000256" key="6">
    <source>
        <dbReference type="SAM" id="MobiDB-lite"/>
    </source>
</evidence>
<dbReference type="Proteomes" id="UP001152622">
    <property type="component" value="Chromosome 5"/>
</dbReference>
<comment type="caution">
    <text evidence="8">The sequence shown here is derived from an EMBL/GenBank/DDBJ whole genome shotgun (WGS) entry which is preliminary data.</text>
</comment>
<evidence type="ECO:0000256" key="1">
    <source>
        <dbReference type="ARBA" id="ARBA00022723"/>
    </source>
</evidence>
<dbReference type="SMART" id="SM00692">
    <property type="entry name" value="DM3"/>
    <property type="match status" value="1"/>
</dbReference>
<dbReference type="GO" id="GO:0003677">
    <property type="term" value="F:DNA binding"/>
    <property type="evidence" value="ECO:0007669"/>
    <property type="project" value="UniProtKB-UniRule"/>
</dbReference>
<evidence type="ECO:0000256" key="2">
    <source>
        <dbReference type="ARBA" id="ARBA00022771"/>
    </source>
</evidence>
<keyword evidence="1" id="KW-0479">Metal-binding</keyword>
<dbReference type="InterPro" id="IPR006612">
    <property type="entry name" value="THAP_Znf"/>
</dbReference>
<evidence type="ECO:0000256" key="4">
    <source>
        <dbReference type="ARBA" id="ARBA00023125"/>
    </source>
</evidence>
<evidence type="ECO:0000256" key="3">
    <source>
        <dbReference type="ARBA" id="ARBA00022833"/>
    </source>
</evidence>
<dbReference type="InterPro" id="IPR052224">
    <property type="entry name" value="THAP_domain_protein"/>
</dbReference>
<dbReference type="AlphaFoldDB" id="A0A9Q1FL22"/>
<dbReference type="SMART" id="SM00980">
    <property type="entry name" value="THAP"/>
    <property type="match status" value="1"/>
</dbReference>
<feature type="region of interest" description="Disordered" evidence="6">
    <location>
        <begin position="93"/>
        <end position="164"/>
    </location>
</feature>
<dbReference type="PROSITE" id="PS50950">
    <property type="entry name" value="ZF_THAP"/>
    <property type="match status" value="1"/>
</dbReference>
<evidence type="ECO:0000313" key="9">
    <source>
        <dbReference type="Proteomes" id="UP001152622"/>
    </source>
</evidence>
<feature type="region of interest" description="Disordered" evidence="6">
    <location>
        <begin position="182"/>
        <end position="230"/>
    </location>
</feature>
<reference evidence="8" key="1">
    <citation type="journal article" date="2023" name="Science">
        <title>Genome structures resolve the early diversification of teleost fishes.</title>
        <authorList>
            <person name="Parey E."/>
            <person name="Louis A."/>
            <person name="Montfort J."/>
            <person name="Bouchez O."/>
            <person name="Roques C."/>
            <person name="Iampietro C."/>
            <person name="Lluch J."/>
            <person name="Castinel A."/>
            <person name="Donnadieu C."/>
            <person name="Desvignes T."/>
            <person name="Floi Bucao C."/>
            <person name="Jouanno E."/>
            <person name="Wen M."/>
            <person name="Mejri S."/>
            <person name="Dirks R."/>
            <person name="Jansen H."/>
            <person name="Henkel C."/>
            <person name="Chen W.J."/>
            <person name="Zahm M."/>
            <person name="Cabau C."/>
            <person name="Klopp C."/>
            <person name="Thompson A.W."/>
            <person name="Robinson-Rechavi M."/>
            <person name="Braasch I."/>
            <person name="Lecointre G."/>
            <person name="Bobe J."/>
            <person name="Postlethwait J.H."/>
            <person name="Berthelot C."/>
            <person name="Roest Crollius H."/>
            <person name="Guiguen Y."/>
        </authorList>
    </citation>
    <scope>NUCLEOTIDE SEQUENCE</scope>
    <source>
        <strain evidence="8">WJC10195</strain>
    </source>
</reference>
<dbReference type="EMBL" id="JAINUF010000005">
    <property type="protein sequence ID" value="KAJ8360934.1"/>
    <property type="molecule type" value="Genomic_DNA"/>
</dbReference>
<keyword evidence="4 5" id="KW-0238">DNA-binding</keyword>
<feature type="domain" description="THAP-type" evidence="7">
    <location>
        <begin position="1"/>
        <end position="98"/>
    </location>
</feature>
<evidence type="ECO:0000313" key="8">
    <source>
        <dbReference type="EMBL" id="KAJ8360934.1"/>
    </source>
</evidence>
<gene>
    <name evidence="8" type="ORF">SKAU_G00174590</name>
</gene>
<protein>
    <recommendedName>
        <fullName evidence="7">THAP-type domain-containing protein</fullName>
    </recommendedName>
</protein>
<feature type="compositionally biased region" description="Basic and acidic residues" evidence="6">
    <location>
        <begin position="203"/>
        <end position="226"/>
    </location>
</feature>
<dbReference type="GO" id="GO:0008270">
    <property type="term" value="F:zinc ion binding"/>
    <property type="evidence" value="ECO:0007669"/>
    <property type="project" value="UniProtKB-KW"/>
</dbReference>
<dbReference type="PANTHER" id="PTHR46927">
    <property type="entry name" value="AGAP005574-PA"/>
    <property type="match status" value="1"/>
</dbReference>
<feature type="compositionally biased region" description="Basic and acidic residues" evidence="6">
    <location>
        <begin position="120"/>
        <end position="133"/>
    </location>
</feature>
<evidence type="ECO:0000259" key="7">
    <source>
        <dbReference type="PROSITE" id="PS50950"/>
    </source>
</evidence>
<sequence length="248" mass="27755">MPLRCCVEKCRGLTSAKEGIYFYRLPQNEGERTQWLTAIGNAKYTADTHESHLTNVRVCSRHFCPNNFEDNIRARLMNIPSDRLLAPRLKSGAIPSVFPTSSNGNRASSRRATESTEEQAEGKPQEKRSRNEDSQAGPSTPFSTQYRSVPCTSTAPTTTPVTPTERFLQAVSSVLFSTLPYTKKDDTASMPPQKAAQETAPMIKEESFTSSIVKDESSDDSCHPEDIPPVDYNSNLMYKQVYCRRTKQ</sequence>
<dbReference type="SUPFAM" id="SSF57716">
    <property type="entry name" value="Glucocorticoid receptor-like (DNA-binding domain)"/>
    <property type="match status" value="1"/>
</dbReference>